<dbReference type="Proteomes" id="UP001317259">
    <property type="component" value="Unassembled WGS sequence"/>
</dbReference>
<reference evidence="4 5" key="1">
    <citation type="submission" date="2022-04" db="EMBL/GenBank/DDBJ databases">
        <title>Genome draft of Actinomadura sp. ATCC 31491.</title>
        <authorList>
            <person name="Shi X."/>
            <person name="Du Y."/>
        </authorList>
    </citation>
    <scope>NUCLEOTIDE SEQUENCE [LARGE SCALE GENOMIC DNA]</scope>
    <source>
        <strain evidence="4 5">ATCC 31491</strain>
    </source>
</reference>
<evidence type="ECO:0000256" key="3">
    <source>
        <dbReference type="SAM" id="MobiDB-lite"/>
    </source>
</evidence>
<dbReference type="InterPro" id="IPR017972">
    <property type="entry name" value="Cyt_P450_CS"/>
</dbReference>
<comment type="similarity">
    <text evidence="1 2">Belongs to the cytochrome P450 family.</text>
</comment>
<protein>
    <submittedName>
        <fullName evidence="4">Cytochrome P450</fullName>
    </submittedName>
</protein>
<dbReference type="InterPro" id="IPR001128">
    <property type="entry name" value="Cyt_P450"/>
</dbReference>
<dbReference type="PRINTS" id="PR00385">
    <property type="entry name" value="P450"/>
</dbReference>
<keyword evidence="2" id="KW-0560">Oxidoreductase</keyword>
<keyword evidence="2" id="KW-0349">Heme</keyword>
<dbReference type="CDD" id="cd11030">
    <property type="entry name" value="CYP105-like"/>
    <property type="match status" value="1"/>
</dbReference>
<evidence type="ECO:0000313" key="5">
    <source>
        <dbReference type="Proteomes" id="UP001317259"/>
    </source>
</evidence>
<dbReference type="InterPro" id="IPR002397">
    <property type="entry name" value="Cyt_P450_B"/>
</dbReference>
<feature type="region of interest" description="Disordered" evidence="3">
    <location>
        <begin position="54"/>
        <end position="75"/>
    </location>
</feature>
<dbReference type="Gene3D" id="1.10.630.10">
    <property type="entry name" value="Cytochrome P450"/>
    <property type="match status" value="1"/>
</dbReference>
<dbReference type="PROSITE" id="PS00086">
    <property type="entry name" value="CYTOCHROME_P450"/>
    <property type="match status" value="1"/>
</dbReference>
<dbReference type="SUPFAM" id="SSF48264">
    <property type="entry name" value="Cytochrome P450"/>
    <property type="match status" value="1"/>
</dbReference>
<keyword evidence="2" id="KW-0479">Metal-binding</keyword>
<comment type="caution">
    <text evidence="4">The sequence shown here is derived from an EMBL/GenBank/DDBJ whole genome shotgun (WGS) entry which is preliminary data.</text>
</comment>
<evidence type="ECO:0000313" key="4">
    <source>
        <dbReference type="EMBL" id="MCK2217230.1"/>
    </source>
</evidence>
<evidence type="ECO:0000256" key="2">
    <source>
        <dbReference type="RuleBase" id="RU000461"/>
    </source>
</evidence>
<gene>
    <name evidence="4" type="ORF">MF672_026080</name>
</gene>
<evidence type="ECO:0000256" key="1">
    <source>
        <dbReference type="ARBA" id="ARBA00010617"/>
    </source>
</evidence>
<proteinExistence type="inferred from homology"/>
<dbReference type="Pfam" id="PF00067">
    <property type="entry name" value="p450"/>
    <property type="match status" value="1"/>
</dbReference>
<organism evidence="4 5">
    <name type="scientific">Actinomadura luzonensis</name>
    <dbReference type="NCBI Taxonomy" id="2805427"/>
    <lineage>
        <taxon>Bacteria</taxon>
        <taxon>Bacillati</taxon>
        <taxon>Actinomycetota</taxon>
        <taxon>Actinomycetes</taxon>
        <taxon>Streptosporangiales</taxon>
        <taxon>Thermomonosporaceae</taxon>
        <taxon>Actinomadura</taxon>
    </lineage>
</organism>
<keyword evidence="2" id="KW-0503">Monooxygenase</keyword>
<dbReference type="PRINTS" id="PR00359">
    <property type="entry name" value="BP450"/>
</dbReference>
<sequence length="400" mass="44040">MAQPFPVPRRCPFEPPPEYAAMREQAPLVRAALPGGEAWLVTRHAEAQQVLSGAGISTSPATPGHPSRAMRPEPPTPEEIAVLAEFSVGHFIDLDPPEHTRFRKLLIPEFTVRRVRELRPGIQDIADRLIDDMLAKGDEAELVADFGLPLPSLVICRLLGVPYEDHEFFQSRTRRMLSVSADDGARFTAMAEIRSYLDALVTAAEKGPEDDLLGRVIGSGRLTHAEIVGVIFLLLVAGHETTANMLPLSVLTLLRHPAQLDALRADPSGWPMAVEELLRYHSIVDWAAFDRVAAEDLEIGGQLVRRGEGILVLGASANRDERAFERPDEFDVRRGARNHVAFGYGVHQCLGQNLARAELEIALRVLFERLPGLRVTAPDEELPAKYDGPIFGLTALPVAW</sequence>
<keyword evidence="5" id="KW-1185">Reference proteome</keyword>
<name>A0ABT0FZ56_9ACTN</name>
<dbReference type="EMBL" id="JAKRKC020000001">
    <property type="protein sequence ID" value="MCK2217230.1"/>
    <property type="molecule type" value="Genomic_DNA"/>
</dbReference>
<accession>A0ABT0FZ56</accession>
<dbReference type="RefSeq" id="WP_242380360.1">
    <property type="nucleotide sequence ID" value="NZ_JAKRKC020000001.1"/>
</dbReference>
<dbReference type="PANTHER" id="PTHR46696:SF1">
    <property type="entry name" value="CYTOCHROME P450 YJIB-RELATED"/>
    <property type="match status" value="1"/>
</dbReference>
<keyword evidence="2" id="KW-0408">Iron</keyword>
<dbReference type="PANTHER" id="PTHR46696">
    <property type="entry name" value="P450, PUTATIVE (EUROFUNG)-RELATED"/>
    <property type="match status" value="1"/>
</dbReference>
<dbReference type="InterPro" id="IPR036396">
    <property type="entry name" value="Cyt_P450_sf"/>
</dbReference>